<keyword evidence="3" id="KW-1185">Reference proteome</keyword>
<keyword evidence="1" id="KW-0732">Signal</keyword>
<evidence type="ECO:0000256" key="1">
    <source>
        <dbReference type="SAM" id="SignalP"/>
    </source>
</evidence>
<gene>
    <name evidence="2" type="ORF">BGCPKDLD_2462</name>
</gene>
<evidence type="ECO:0000313" key="2">
    <source>
        <dbReference type="EMBL" id="GJE75875.1"/>
    </source>
</evidence>
<evidence type="ECO:0000313" key="3">
    <source>
        <dbReference type="Proteomes" id="UP001055093"/>
    </source>
</evidence>
<comment type="caution">
    <text evidence="2">The sequence shown here is derived from an EMBL/GenBank/DDBJ whole genome shotgun (WGS) entry which is preliminary data.</text>
</comment>
<proteinExistence type="predicted"/>
<name>A0ABQ4UV38_9HYPH</name>
<feature type="signal peptide" evidence="1">
    <location>
        <begin position="1"/>
        <end position="21"/>
    </location>
</feature>
<accession>A0ABQ4UV38</accession>
<reference evidence="2" key="2">
    <citation type="submission" date="2021-08" db="EMBL/GenBank/DDBJ databases">
        <authorList>
            <person name="Tani A."/>
            <person name="Ola A."/>
            <person name="Ogura Y."/>
            <person name="Katsura K."/>
            <person name="Hayashi T."/>
        </authorList>
    </citation>
    <scope>NUCLEOTIDE SEQUENCE</scope>
    <source>
        <strain evidence="2">DSM 14458</strain>
    </source>
</reference>
<dbReference type="RefSeq" id="WP_238308043.1">
    <property type="nucleotide sequence ID" value="NZ_BPRE01000007.1"/>
</dbReference>
<dbReference type="Proteomes" id="UP001055093">
    <property type="component" value="Unassembled WGS sequence"/>
</dbReference>
<organism evidence="2 3">
    <name type="scientific">Methylorubrum suomiense</name>
    <dbReference type="NCBI Taxonomy" id="144191"/>
    <lineage>
        <taxon>Bacteria</taxon>
        <taxon>Pseudomonadati</taxon>
        <taxon>Pseudomonadota</taxon>
        <taxon>Alphaproteobacteria</taxon>
        <taxon>Hyphomicrobiales</taxon>
        <taxon>Methylobacteriaceae</taxon>
        <taxon>Methylorubrum</taxon>
    </lineage>
</organism>
<protein>
    <submittedName>
        <fullName evidence="2">Uncharacterized protein</fullName>
    </submittedName>
</protein>
<dbReference type="EMBL" id="BPRE01000007">
    <property type="protein sequence ID" value="GJE75875.1"/>
    <property type="molecule type" value="Genomic_DNA"/>
</dbReference>
<feature type="chain" id="PRO_5046697928" evidence="1">
    <location>
        <begin position="22"/>
        <end position="103"/>
    </location>
</feature>
<reference evidence="2" key="1">
    <citation type="journal article" date="2021" name="Front. Microbiol.">
        <title>Comprehensive Comparative Genomics and Phenotyping of Methylobacterium Species.</title>
        <authorList>
            <person name="Alessa O."/>
            <person name="Ogura Y."/>
            <person name="Fujitani Y."/>
            <person name="Takami H."/>
            <person name="Hayashi T."/>
            <person name="Sahin N."/>
            <person name="Tani A."/>
        </authorList>
    </citation>
    <scope>NUCLEOTIDE SEQUENCE</scope>
    <source>
        <strain evidence="2">DSM 14458</strain>
    </source>
</reference>
<sequence length="103" mass="10670">MRLVRTLALACALLTPLPALAQLSQTFTYRSASPITPGTPVPSGDGVAMACSAPGTLRLMMQDGSLLDFYAQQGTAIVDNLAVRDVVTSGTTATCSVTVLRRG</sequence>